<evidence type="ECO:0000256" key="15">
    <source>
        <dbReference type="ARBA" id="ARBA00030800"/>
    </source>
</evidence>
<dbReference type="GO" id="GO:0046872">
    <property type="term" value="F:metal ion binding"/>
    <property type="evidence" value="ECO:0007669"/>
    <property type="project" value="UniProtKB-KW"/>
</dbReference>
<proteinExistence type="predicted"/>
<keyword evidence="17" id="KW-0812">Transmembrane</keyword>
<feature type="transmembrane region" description="Helical" evidence="17">
    <location>
        <begin position="151"/>
        <end position="173"/>
    </location>
</feature>
<evidence type="ECO:0000256" key="2">
    <source>
        <dbReference type="ARBA" id="ARBA00001966"/>
    </source>
</evidence>
<evidence type="ECO:0000256" key="3">
    <source>
        <dbReference type="ARBA" id="ARBA00004496"/>
    </source>
</evidence>
<keyword evidence="10 19" id="KW-0418">Kinase</keyword>
<dbReference type="PROSITE" id="PS50109">
    <property type="entry name" value="HIS_KIN"/>
    <property type="match status" value="1"/>
</dbReference>
<dbReference type="OrthoDB" id="144293at2"/>
<dbReference type="PRINTS" id="PR00344">
    <property type="entry name" value="BCTRLSENSOR"/>
</dbReference>
<evidence type="ECO:0000313" key="19">
    <source>
        <dbReference type="EMBL" id="RKN54347.1"/>
    </source>
</evidence>
<evidence type="ECO:0000313" key="20">
    <source>
        <dbReference type="Proteomes" id="UP000279968"/>
    </source>
</evidence>
<evidence type="ECO:0000259" key="18">
    <source>
        <dbReference type="PROSITE" id="PS50109"/>
    </source>
</evidence>
<keyword evidence="6" id="KW-0004">4Fe-4S</keyword>
<comment type="subcellular location">
    <subcellularLocation>
        <location evidence="3">Cytoplasm</location>
    </subcellularLocation>
</comment>
<feature type="transmembrane region" description="Helical" evidence="17">
    <location>
        <begin position="85"/>
        <end position="105"/>
    </location>
</feature>
<evidence type="ECO:0000256" key="16">
    <source>
        <dbReference type="SAM" id="Coils"/>
    </source>
</evidence>
<dbReference type="EMBL" id="RBAN01000003">
    <property type="protein sequence ID" value="RKN54347.1"/>
    <property type="molecule type" value="Genomic_DNA"/>
</dbReference>
<name>A0A3B0A4V5_9ACTN</name>
<keyword evidence="17" id="KW-1133">Transmembrane helix</keyword>
<dbReference type="Proteomes" id="UP000279968">
    <property type="component" value="Unassembled WGS sequence"/>
</dbReference>
<dbReference type="CDD" id="cd16917">
    <property type="entry name" value="HATPase_UhpB-NarQ-NarX-like"/>
    <property type="match status" value="1"/>
</dbReference>
<keyword evidence="11" id="KW-0408">Iron</keyword>
<dbReference type="GO" id="GO:0046983">
    <property type="term" value="F:protein dimerization activity"/>
    <property type="evidence" value="ECO:0007669"/>
    <property type="project" value="InterPro"/>
</dbReference>
<dbReference type="GO" id="GO:0000155">
    <property type="term" value="F:phosphorelay sensor kinase activity"/>
    <property type="evidence" value="ECO:0007669"/>
    <property type="project" value="InterPro"/>
</dbReference>
<dbReference type="GO" id="GO:0016020">
    <property type="term" value="C:membrane"/>
    <property type="evidence" value="ECO:0007669"/>
    <property type="project" value="InterPro"/>
</dbReference>
<keyword evidence="8" id="KW-0808">Transferase</keyword>
<dbReference type="PANTHER" id="PTHR24421:SF62">
    <property type="entry name" value="SENSORY TRANSDUCTION HISTIDINE KINASE"/>
    <property type="match status" value="1"/>
</dbReference>
<dbReference type="Gene3D" id="1.20.5.1930">
    <property type="match status" value="1"/>
</dbReference>
<evidence type="ECO:0000256" key="7">
    <source>
        <dbReference type="ARBA" id="ARBA00022490"/>
    </source>
</evidence>
<keyword evidence="7" id="KW-0963">Cytoplasm</keyword>
<dbReference type="SMART" id="SM00387">
    <property type="entry name" value="HATPase_c"/>
    <property type="match status" value="1"/>
</dbReference>
<keyword evidence="20" id="KW-1185">Reference proteome</keyword>
<evidence type="ECO:0000256" key="14">
    <source>
        <dbReference type="ARBA" id="ARBA00024827"/>
    </source>
</evidence>
<keyword evidence="17" id="KW-0472">Membrane</keyword>
<comment type="caution">
    <text evidence="19">The sequence shown here is derived from an EMBL/GenBank/DDBJ whole genome shotgun (WGS) entry which is preliminary data.</text>
</comment>
<accession>A0A3B0A4V5</accession>
<feature type="domain" description="Histidine kinase" evidence="18">
    <location>
        <begin position="330"/>
        <end position="423"/>
    </location>
</feature>
<dbReference type="InterPro" id="IPR004358">
    <property type="entry name" value="Sig_transdc_His_kin-like_C"/>
</dbReference>
<dbReference type="Gene3D" id="3.30.565.10">
    <property type="entry name" value="Histidine kinase-like ATPase, C-terminal domain"/>
    <property type="match status" value="1"/>
</dbReference>
<dbReference type="Pfam" id="PF07730">
    <property type="entry name" value="HisKA_3"/>
    <property type="match status" value="1"/>
</dbReference>
<dbReference type="PANTHER" id="PTHR24421">
    <property type="entry name" value="NITRATE/NITRITE SENSOR PROTEIN NARX-RELATED"/>
    <property type="match status" value="1"/>
</dbReference>
<dbReference type="InterPro" id="IPR005467">
    <property type="entry name" value="His_kinase_dom"/>
</dbReference>
<evidence type="ECO:0000256" key="1">
    <source>
        <dbReference type="ARBA" id="ARBA00000085"/>
    </source>
</evidence>
<feature type="transmembrane region" description="Helical" evidence="17">
    <location>
        <begin position="53"/>
        <end position="73"/>
    </location>
</feature>
<dbReference type="Pfam" id="PF02518">
    <property type="entry name" value="HATPase_c"/>
    <property type="match status" value="1"/>
</dbReference>
<dbReference type="EC" id="2.7.13.3" evidence="4"/>
<sequence>MSGYPMTSTAEQVDRLAAWEDREAVLHKVVPYVGLGVGALLTTAAPAPVGLSLVPDLLVAAAAACWIAWFVNLHPEWVTRRALMAVYYVGLLAFGAVLVLDSPWYGFFAWAGFVHAVLLPGNWRFAGVAASAVLAGTAQGGGVPSSLSHGVLWLVLVAFNLGVAGAVTWFSTINDRQHANRKRLVEELAEANRRLAETMRENEGLHAQLLAQAREAGVTDERQRMAREIHDTLAQGLTGIITQLEAAGQARDRRSDWQRHVDNAIALARESLTEARRSVRAVRPEALESVRLPDAIAELTRRWSTINEVRAEVSVTGDARPLHPEVEVTLLRAAQEALTNVGRHAKASRVGLTLSYMEDVVTLDVRDDGVGFDVTGRPAVPGSDGGYGLTAMRQRVAGVGGELAVESEPGGGTAVSASVPALSGGAC</sequence>
<feature type="transmembrane region" description="Helical" evidence="17">
    <location>
        <begin position="29"/>
        <end position="47"/>
    </location>
</feature>
<comment type="cofactor">
    <cofactor evidence="2">
        <name>[4Fe-4S] cluster</name>
        <dbReference type="ChEBI" id="CHEBI:49883"/>
    </cofactor>
</comment>
<keyword evidence="13" id="KW-0411">Iron-sulfur</keyword>
<evidence type="ECO:0000256" key="13">
    <source>
        <dbReference type="ARBA" id="ARBA00023014"/>
    </source>
</evidence>
<protein>
    <recommendedName>
        <fullName evidence="5">Oxygen sensor histidine kinase NreB</fullName>
        <ecNumber evidence="4">2.7.13.3</ecNumber>
    </recommendedName>
    <alternativeName>
        <fullName evidence="15">Nitrogen regulation protein B</fullName>
    </alternativeName>
</protein>
<dbReference type="InterPro" id="IPR003594">
    <property type="entry name" value="HATPase_dom"/>
</dbReference>
<keyword evidence="12" id="KW-0902">Two-component regulatory system</keyword>
<keyword evidence="9" id="KW-0479">Metal-binding</keyword>
<evidence type="ECO:0000256" key="9">
    <source>
        <dbReference type="ARBA" id="ARBA00022723"/>
    </source>
</evidence>
<dbReference type="SUPFAM" id="SSF55874">
    <property type="entry name" value="ATPase domain of HSP90 chaperone/DNA topoisomerase II/histidine kinase"/>
    <property type="match status" value="1"/>
</dbReference>
<dbReference type="GO" id="GO:0051539">
    <property type="term" value="F:4 iron, 4 sulfur cluster binding"/>
    <property type="evidence" value="ECO:0007669"/>
    <property type="project" value="UniProtKB-KW"/>
</dbReference>
<gene>
    <name evidence="19" type="ORF">D7193_20340</name>
</gene>
<dbReference type="InterPro" id="IPR017205">
    <property type="entry name" value="Sig_transdc_His_kinase_ChrS"/>
</dbReference>
<dbReference type="InterPro" id="IPR050482">
    <property type="entry name" value="Sensor_HK_TwoCompSys"/>
</dbReference>
<evidence type="ECO:0000256" key="10">
    <source>
        <dbReference type="ARBA" id="ARBA00022777"/>
    </source>
</evidence>
<organism evidence="19 20">
    <name type="scientific">Micromonospora costi</name>
    <dbReference type="NCBI Taxonomy" id="1530042"/>
    <lineage>
        <taxon>Bacteria</taxon>
        <taxon>Bacillati</taxon>
        <taxon>Actinomycetota</taxon>
        <taxon>Actinomycetes</taxon>
        <taxon>Micromonosporales</taxon>
        <taxon>Micromonosporaceae</taxon>
        <taxon>Micromonospora</taxon>
    </lineage>
</organism>
<feature type="coiled-coil region" evidence="16">
    <location>
        <begin position="174"/>
        <end position="208"/>
    </location>
</feature>
<dbReference type="InterPro" id="IPR036890">
    <property type="entry name" value="HATPase_C_sf"/>
</dbReference>
<evidence type="ECO:0000256" key="6">
    <source>
        <dbReference type="ARBA" id="ARBA00022485"/>
    </source>
</evidence>
<reference evidence="19 20" key="1">
    <citation type="journal article" date="2015" name="Int. J. Syst. Evol. Microbiol.">
        <title>Micromonospora costi sp. nov., isolated from a leaf of Costus speciosus.</title>
        <authorList>
            <person name="Thawai C."/>
        </authorList>
    </citation>
    <scope>NUCLEOTIDE SEQUENCE [LARGE SCALE GENOMIC DNA]</scope>
    <source>
        <strain evidence="19 20">CS1-12</strain>
    </source>
</reference>
<dbReference type="PIRSF" id="PIRSF037434">
    <property type="entry name" value="STHK_ChrS"/>
    <property type="match status" value="1"/>
</dbReference>
<dbReference type="GO" id="GO:0005737">
    <property type="term" value="C:cytoplasm"/>
    <property type="evidence" value="ECO:0007669"/>
    <property type="project" value="UniProtKB-SubCell"/>
</dbReference>
<keyword evidence="16" id="KW-0175">Coiled coil</keyword>
<evidence type="ECO:0000256" key="11">
    <source>
        <dbReference type="ARBA" id="ARBA00023004"/>
    </source>
</evidence>
<dbReference type="AlphaFoldDB" id="A0A3B0A4V5"/>
<evidence type="ECO:0000256" key="17">
    <source>
        <dbReference type="SAM" id="Phobius"/>
    </source>
</evidence>
<evidence type="ECO:0000256" key="4">
    <source>
        <dbReference type="ARBA" id="ARBA00012438"/>
    </source>
</evidence>
<dbReference type="InterPro" id="IPR011712">
    <property type="entry name" value="Sig_transdc_His_kin_sub3_dim/P"/>
</dbReference>
<evidence type="ECO:0000256" key="5">
    <source>
        <dbReference type="ARBA" id="ARBA00017322"/>
    </source>
</evidence>
<evidence type="ECO:0000256" key="12">
    <source>
        <dbReference type="ARBA" id="ARBA00023012"/>
    </source>
</evidence>
<comment type="catalytic activity">
    <reaction evidence="1">
        <text>ATP + protein L-histidine = ADP + protein N-phospho-L-histidine.</text>
        <dbReference type="EC" id="2.7.13.3"/>
    </reaction>
</comment>
<evidence type="ECO:0000256" key="8">
    <source>
        <dbReference type="ARBA" id="ARBA00022679"/>
    </source>
</evidence>
<comment type="function">
    <text evidence="14">Member of the two-component regulatory system NreB/NreC involved in the control of dissimilatory nitrate/nitrite reduction in response to oxygen. NreB functions as a direct oxygen sensor histidine kinase which is autophosphorylated, in the absence of oxygen, probably at the conserved histidine residue, and transfers its phosphate group probably to a conserved aspartate residue of NreC. NreB/NreC activates the expression of the nitrate (narGHJI) and nitrite (nir) reductase operons, as well as the putative nitrate transporter gene narT.</text>
</comment>